<dbReference type="EMBL" id="GBXM01002093">
    <property type="protein sequence ID" value="JAI06485.1"/>
    <property type="molecule type" value="Transcribed_RNA"/>
</dbReference>
<name>A0A0E9XV04_ANGAN</name>
<reference evidence="1" key="1">
    <citation type="submission" date="2014-11" db="EMBL/GenBank/DDBJ databases">
        <authorList>
            <person name="Amaro Gonzalez C."/>
        </authorList>
    </citation>
    <scope>NUCLEOTIDE SEQUENCE</scope>
</reference>
<dbReference type="AlphaFoldDB" id="A0A0E9XV04"/>
<evidence type="ECO:0000313" key="1">
    <source>
        <dbReference type="EMBL" id="JAI06485.1"/>
    </source>
</evidence>
<proteinExistence type="predicted"/>
<accession>A0A0E9XV04</accession>
<reference evidence="1" key="2">
    <citation type="journal article" date="2015" name="Fish Shellfish Immunol.">
        <title>Early steps in the European eel (Anguilla anguilla)-Vibrio vulnificus interaction in the gills: Role of the RtxA13 toxin.</title>
        <authorList>
            <person name="Callol A."/>
            <person name="Pajuelo D."/>
            <person name="Ebbesson L."/>
            <person name="Teles M."/>
            <person name="MacKenzie S."/>
            <person name="Amaro C."/>
        </authorList>
    </citation>
    <scope>NUCLEOTIDE SEQUENCE</scope>
</reference>
<sequence>MSSVMIQFIHHANVFVLTSTHYSVK</sequence>
<protein>
    <submittedName>
        <fullName evidence="1">Uncharacterized protein</fullName>
    </submittedName>
</protein>
<organism evidence="1">
    <name type="scientific">Anguilla anguilla</name>
    <name type="common">European freshwater eel</name>
    <name type="synonym">Muraena anguilla</name>
    <dbReference type="NCBI Taxonomy" id="7936"/>
    <lineage>
        <taxon>Eukaryota</taxon>
        <taxon>Metazoa</taxon>
        <taxon>Chordata</taxon>
        <taxon>Craniata</taxon>
        <taxon>Vertebrata</taxon>
        <taxon>Euteleostomi</taxon>
        <taxon>Actinopterygii</taxon>
        <taxon>Neopterygii</taxon>
        <taxon>Teleostei</taxon>
        <taxon>Anguilliformes</taxon>
        <taxon>Anguillidae</taxon>
        <taxon>Anguilla</taxon>
    </lineage>
</organism>